<accession>I3R5F2</accession>
<protein>
    <submittedName>
        <fullName evidence="2">Uncharacterized protein</fullName>
    </submittedName>
</protein>
<dbReference type="AlphaFoldDB" id="I3R5F2"/>
<evidence type="ECO:0000313" key="2">
    <source>
        <dbReference type="EMBL" id="AFK19462.1"/>
    </source>
</evidence>
<dbReference type="HOGENOM" id="CLU_3020864_0_0_2"/>
<gene>
    <name evidence="2" type="ordered locus">HFX_1756</name>
</gene>
<name>I3R5F2_HALMT</name>
<reference evidence="2 3" key="1">
    <citation type="journal article" date="2012" name="J. Bacteriol.">
        <title>Complete genome sequence of the metabolically versatile halophilic archaeon Haloferax mediterranei, a poly(3-hydroxybutyrate-co-3-hydroxyvalerate) producer.</title>
        <authorList>
            <person name="Han J."/>
            <person name="Zhang F."/>
            <person name="Hou J."/>
            <person name="Liu X."/>
            <person name="Li M."/>
            <person name="Liu H."/>
            <person name="Cai L."/>
            <person name="Zhang B."/>
            <person name="Chen Y."/>
            <person name="Zhou J."/>
            <person name="Hu S."/>
            <person name="Xiang H."/>
        </authorList>
    </citation>
    <scope>NUCLEOTIDE SEQUENCE [LARGE SCALE GENOMIC DNA]</scope>
    <source>
        <strain evidence="3">ATCC 33500 / DSM 1411 / JCM 8866 / NBRC 14739 / NCIMB 2177 / R-4</strain>
    </source>
</reference>
<dbReference type="Proteomes" id="UP000006469">
    <property type="component" value="Chromosome"/>
</dbReference>
<feature type="region of interest" description="Disordered" evidence="1">
    <location>
        <begin position="1"/>
        <end position="21"/>
    </location>
</feature>
<organism evidence="2 3">
    <name type="scientific">Haloferax mediterranei (strain ATCC 33500 / DSM 1411 / JCM 8866 / NBRC 14739 / NCIMB 2177 / R-4)</name>
    <name type="common">Halobacterium mediterranei</name>
    <dbReference type="NCBI Taxonomy" id="523841"/>
    <lineage>
        <taxon>Archaea</taxon>
        <taxon>Methanobacteriati</taxon>
        <taxon>Methanobacteriota</taxon>
        <taxon>Stenosarchaea group</taxon>
        <taxon>Halobacteria</taxon>
        <taxon>Halobacteriales</taxon>
        <taxon>Haloferacaceae</taxon>
        <taxon>Haloferax</taxon>
    </lineage>
</organism>
<evidence type="ECO:0000256" key="1">
    <source>
        <dbReference type="SAM" id="MobiDB-lite"/>
    </source>
</evidence>
<proteinExistence type="predicted"/>
<sequence length="55" mass="6182">MSDSEDENRNEGFEPYETSKANLGPVRTLSRALLFTVSCTHCPVFPSVIEPEHDK</sequence>
<dbReference type="EMBL" id="CP001868">
    <property type="protein sequence ID" value="AFK19462.1"/>
    <property type="molecule type" value="Genomic_DNA"/>
</dbReference>
<evidence type="ECO:0000313" key="3">
    <source>
        <dbReference type="Proteomes" id="UP000006469"/>
    </source>
</evidence>
<dbReference type="KEGG" id="hme:HFX_1756"/>